<dbReference type="RefSeq" id="WP_203892992.1">
    <property type="nucleotide sequence ID" value="NZ_BOOH01000039.1"/>
</dbReference>
<sequence>MIERADQLVLEYVSKVADAAHGVLRQDQRLDFVRRLRERIDAERRGAESLAAVQKVLAVFGDPAALVAREVRRLEETQAPPVDDSPTLMASAEAVTRELPAVAPKPPPTARPGPGEIPVPGGRRPSQGMPPGVARFTEEARKTLAGRETGGRLARRRARGGPAVPEGDDLLGLGESGPEEPGARRGRRGRRRGMGGRGRRSMPGAGRGGGDFDDGERGGTGSGGRGSGWRSDAGSILASRPREVVGVVVLAVAGLLVPASLAPIAIFSIPFIVWAVGTVVVLSCPGWEVGDKVLGVAAPVLVYAIGGAAVAIARAKGDLGRMLSGFQDVSGSMFIIGTVLGVLWLAYRLFNPPAPFTGRPR</sequence>
<dbReference type="AlphaFoldDB" id="A0A8J3RL33"/>
<evidence type="ECO:0000256" key="2">
    <source>
        <dbReference type="SAM" id="Phobius"/>
    </source>
</evidence>
<reference evidence="3 4" key="1">
    <citation type="submission" date="2021-01" db="EMBL/GenBank/DDBJ databases">
        <title>Whole genome shotgun sequence of Planobispora longispora NBRC 13918.</title>
        <authorList>
            <person name="Komaki H."/>
            <person name="Tamura T."/>
        </authorList>
    </citation>
    <scope>NUCLEOTIDE SEQUENCE [LARGE SCALE GENOMIC DNA]</scope>
    <source>
        <strain evidence="3 4">NBRC 13918</strain>
    </source>
</reference>
<protein>
    <submittedName>
        <fullName evidence="3">Uncharacterized protein</fullName>
    </submittedName>
</protein>
<evidence type="ECO:0000313" key="3">
    <source>
        <dbReference type="EMBL" id="GIH78506.1"/>
    </source>
</evidence>
<keyword evidence="2" id="KW-1133">Transmembrane helix</keyword>
<comment type="caution">
    <text evidence="3">The sequence shown here is derived from an EMBL/GenBank/DDBJ whole genome shotgun (WGS) entry which is preliminary data.</text>
</comment>
<keyword evidence="4" id="KW-1185">Reference proteome</keyword>
<keyword evidence="2" id="KW-0472">Membrane</keyword>
<feature type="compositionally biased region" description="Pro residues" evidence="1">
    <location>
        <begin position="103"/>
        <end position="117"/>
    </location>
</feature>
<feature type="region of interest" description="Disordered" evidence="1">
    <location>
        <begin position="98"/>
        <end position="231"/>
    </location>
</feature>
<proteinExistence type="predicted"/>
<feature type="transmembrane region" description="Helical" evidence="2">
    <location>
        <begin position="325"/>
        <end position="347"/>
    </location>
</feature>
<name>A0A8J3RL33_9ACTN</name>
<dbReference type="EMBL" id="BOOH01000039">
    <property type="protein sequence ID" value="GIH78506.1"/>
    <property type="molecule type" value="Genomic_DNA"/>
</dbReference>
<keyword evidence="2" id="KW-0812">Transmembrane</keyword>
<feature type="compositionally biased region" description="Basic residues" evidence="1">
    <location>
        <begin position="184"/>
        <end position="200"/>
    </location>
</feature>
<organism evidence="3 4">
    <name type="scientific">Planobispora longispora</name>
    <dbReference type="NCBI Taxonomy" id="28887"/>
    <lineage>
        <taxon>Bacteria</taxon>
        <taxon>Bacillati</taxon>
        <taxon>Actinomycetota</taxon>
        <taxon>Actinomycetes</taxon>
        <taxon>Streptosporangiales</taxon>
        <taxon>Streptosporangiaceae</taxon>
        <taxon>Planobispora</taxon>
    </lineage>
</organism>
<evidence type="ECO:0000313" key="4">
    <source>
        <dbReference type="Proteomes" id="UP000616724"/>
    </source>
</evidence>
<feature type="transmembrane region" description="Helical" evidence="2">
    <location>
        <begin position="293"/>
        <end position="313"/>
    </location>
</feature>
<gene>
    <name evidence="3" type="ORF">Plo01_49350</name>
</gene>
<evidence type="ECO:0000256" key="1">
    <source>
        <dbReference type="SAM" id="MobiDB-lite"/>
    </source>
</evidence>
<feature type="compositionally biased region" description="Gly residues" evidence="1">
    <location>
        <begin position="218"/>
        <end position="227"/>
    </location>
</feature>
<feature type="compositionally biased region" description="Low complexity" evidence="1">
    <location>
        <begin position="160"/>
        <end position="173"/>
    </location>
</feature>
<accession>A0A8J3RL33</accession>
<dbReference type="Proteomes" id="UP000616724">
    <property type="component" value="Unassembled WGS sequence"/>
</dbReference>